<dbReference type="PANTHER" id="PTHR40465:SF1">
    <property type="entry name" value="DUF6534 DOMAIN-CONTAINING PROTEIN"/>
    <property type="match status" value="1"/>
</dbReference>
<dbReference type="AlphaFoldDB" id="A0A9P5TX75"/>
<organism evidence="3 4">
    <name type="scientific">Rhodocollybia butyracea</name>
    <dbReference type="NCBI Taxonomy" id="206335"/>
    <lineage>
        <taxon>Eukaryota</taxon>
        <taxon>Fungi</taxon>
        <taxon>Dikarya</taxon>
        <taxon>Basidiomycota</taxon>
        <taxon>Agaricomycotina</taxon>
        <taxon>Agaricomycetes</taxon>
        <taxon>Agaricomycetidae</taxon>
        <taxon>Agaricales</taxon>
        <taxon>Marasmiineae</taxon>
        <taxon>Omphalotaceae</taxon>
        <taxon>Rhodocollybia</taxon>
    </lineage>
</organism>
<evidence type="ECO:0000256" key="1">
    <source>
        <dbReference type="SAM" id="Phobius"/>
    </source>
</evidence>
<keyword evidence="1" id="KW-1133">Transmembrane helix</keyword>
<dbReference type="Proteomes" id="UP000772434">
    <property type="component" value="Unassembled WGS sequence"/>
</dbReference>
<feature type="transmembrane region" description="Helical" evidence="1">
    <location>
        <begin position="48"/>
        <end position="71"/>
    </location>
</feature>
<dbReference type="Pfam" id="PF20152">
    <property type="entry name" value="DUF6534"/>
    <property type="match status" value="1"/>
</dbReference>
<sequence length="324" mass="35611">MASTIPSTYGAWLLAVWLATILYGAGVVQAWLYFHWYPNDHWGVRSTVTVLIVCETLHISFLFGATYNALINNFGDNLALFTITWMDSAQLLAGYLSAFIVQTYYAWSIYLLNKKQKTVTVLIMVLAFAQIGAGLAQTIDTTILGSLLKLDKTKPTMTFQSAATLACDTVITLALYLSLRSRRTGMEKTNTLLQKLMINAVNRGALTALAAAVTMILFLALPGKLYFLLGLMTSGKLYMNSMLATLNSRQHLMKTSADSERAWNSIQLGGLSTVPHGTGIPTTQTASHSDDTELNEIMKPNSQELHNQLGHVEVLITQSSHIHT</sequence>
<keyword evidence="4" id="KW-1185">Reference proteome</keyword>
<evidence type="ECO:0000313" key="4">
    <source>
        <dbReference type="Proteomes" id="UP000772434"/>
    </source>
</evidence>
<comment type="caution">
    <text evidence="3">The sequence shown here is derived from an EMBL/GenBank/DDBJ whole genome shotgun (WGS) entry which is preliminary data.</text>
</comment>
<feature type="transmembrane region" description="Helical" evidence="1">
    <location>
        <begin position="12"/>
        <end position="36"/>
    </location>
</feature>
<feature type="domain" description="DUF6534" evidence="2">
    <location>
        <begin position="165"/>
        <end position="251"/>
    </location>
</feature>
<dbReference type="InterPro" id="IPR045339">
    <property type="entry name" value="DUF6534"/>
</dbReference>
<dbReference type="EMBL" id="JADNRY010000459">
    <property type="protein sequence ID" value="KAF9050958.1"/>
    <property type="molecule type" value="Genomic_DNA"/>
</dbReference>
<keyword evidence="1" id="KW-0812">Transmembrane</keyword>
<reference evidence="3" key="1">
    <citation type="submission" date="2020-11" db="EMBL/GenBank/DDBJ databases">
        <authorList>
            <consortium name="DOE Joint Genome Institute"/>
            <person name="Ahrendt S."/>
            <person name="Riley R."/>
            <person name="Andreopoulos W."/>
            <person name="Labutti K."/>
            <person name="Pangilinan J."/>
            <person name="Ruiz-Duenas F.J."/>
            <person name="Barrasa J.M."/>
            <person name="Sanchez-Garcia M."/>
            <person name="Camarero S."/>
            <person name="Miyauchi S."/>
            <person name="Serrano A."/>
            <person name="Linde D."/>
            <person name="Babiker R."/>
            <person name="Drula E."/>
            <person name="Ayuso-Fernandez I."/>
            <person name="Pacheco R."/>
            <person name="Padilla G."/>
            <person name="Ferreira P."/>
            <person name="Barriuso J."/>
            <person name="Kellner H."/>
            <person name="Castanera R."/>
            <person name="Alfaro M."/>
            <person name="Ramirez L."/>
            <person name="Pisabarro A.G."/>
            <person name="Kuo A."/>
            <person name="Tritt A."/>
            <person name="Lipzen A."/>
            <person name="He G."/>
            <person name="Yan M."/>
            <person name="Ng V."/>
            <person name="Cullen D."/>
            <person name="Martin F."/>
            <person name="Rosso M.-N."/>
            <person name="Henrissat B."/>
            <person name="Hibbett D."/>
            <person name="Martinez A.T."/>
            <person name="Grigoriev I.V."/>
        </authorList>
    </citation>
    <scope>NUCLEOTIDE SEQUENCE</scope>
    <source>
        <strain evidence="3">AH 40177</strain>
    </source>
</reference>
<dbReference type="PANTHER" id="PTHR40465">
    <property type="entry name" value="CHROMOSOME 1, WHOLE GENOME SHOTGUN SEQUENCE"/>
    <property type="match status" value="1"/>
</dbReference>
<feature type="transmembrane region" description="Helical" evidence="1">
    <location>
        <begin position="159"/>
        <end position="179"/>
    </location>
</feature>
<keyword evidence="1" id="KW-0472">Membrane</keyword>
<accession>A0A9P5TX75</accession>
<feature type="transmembrane region" description="Helical" evidence="1">
    <location>
        <begin position="200"/>
        <end position="220"/>
    </location>
</feature>
<feature type="transmembrane region" description="Helical" evidence="1">
    <location>
        <begin position="91"/>
        <end position="112"/>
    </location>
</feature>
<name>A0A9P5TX75_9AGAR</name>
<protein>
    <recommendedName>
        <fullName evidence="2">DUF6534 domain-containing protein</fullName>
    </recommendedName>
</protein>
<evidence type="ECO:0000313" key="3">
    <source>
        <dbReference type="EMBL" id="KAF9050958.1"/>
    </source>
</evidence>
<evidence type="ECO:0000259" key="2">
    <source>
        <dbReference type="Pfam" id="PF20152"/>
    </source>
</evidence>
<dbReference type="OrthoDB" id="3066090at2759"/>
<gene>
    <name evidence="3" type="ORF">BDP27DRAFT_1345481</name>
</gene>
<feature type="transmembrane region" description="Helical" evidence="1">
    <location>
        <begin position="119"/>
        <end position="139"/>
    </location>
</feature>
<proteinExistence type="predicted"/>